<organism evidence="2 3">
    <name type="scientific">Cotesia glomerata</name>
    <name type="common">Lepidopteran parasitic wasp</name>
    <name type="synonym">Apanteles glomeratus</name>
    <dbReference type="NCBI Taxonomy" id="32391"/>
    <lineage>
        <taxon>Eukaryota</taxon>
        <taxon>Metazoa</taxon>
        <taxon>Ecdysozoa</taxon>
        <taxon>Arthropoda</taxon>
        <taxon>Hexapoda</taxon>
        <taxon>Insecta</taxon>
        <taxon>Pterygota</taxon>
        <taxon>Neoptera</taxon>
        <taxon>Endopterygota</taxon>
        <taxon>Hymenoptera</taxon>
        <taxon>Apocrita</taxon>
        <taxon>Ichneumonoidea</taxon>
        <taxon>Braconidae</taxon>
        <taxon>Microgastrinae</taxon>
        <taxon>Cotesia</taxon>
    </lineage>
</organism>
<feature type="compositionally biased region" description="Polar residues" evidence="1">
    <location>
        <begin position="147"/>
        <end position="157"/>
    </location>
</feature>
<protein>
    <submittedName>
        <fullName evidence="2">Uncharacterized protein</fullName>
    </submittedName>
</protein>
<proteinExistence type="predicted"/>
<accession>A0AAV7IYW6</accession>
<reference evidence="2 3" key="1">
    <citation type="journal article" date="2021" name="J. Hered.">
        <title>A chromosome-level genome assembly of the parasitoid wasp, Cotesia glomerata (Hymenoptera: Braconidae).</title>
        <authorList>
            <person name="Pinto B.J."/>
            <person name="Weis J.J."/>
            <person name="Gamble T."/>
            <person name="Ode P.J."/>
            <person name="Paul R."/>
            <person name="Zaspel J.M."/>
        </authorList>
    </citation>
    <scope>NUCLEOTIDE SEQUENCE [LARGE SCALE GENOMIC DNA]</scope>
    <source>
        <strain evidence="2">CgM1</strain>
    </source>
</reference>
<feature type="region of interest" description="Disordered" evidence="1">
    <location>
        <begin position="174"/>
        <end position="204"/>
    </location>
</feature>
<gene>
    <name evidence="2" type="ORF">KQX54_015979</name>
</gene>
<dbReference type="EMBL" id="JAHXZJ010000374">
    <property type="protein sequence ID" value="KAH0561285.1"/>
    <property type="molecule type" value="Genomic_DNA"/>
</dbReference>
<dbReference type="Proteomes" id="UP000826195">
    <property type="component" value="Unassembled WGS sequence"/>
</dbReference>
<keyword evidence="3" id="KW-1185">Reference proteome</keyword>
<evidence type="ECO:0000256" key="1">
    <source>
        <dbReference type="SAM" id="MobiDB-lite"/>
    </source>
</evidence>
<comment type="caution">
    <text evidence="2">The sequence shown here is derived from an EMBL/GenBank/DDBJ whole genome shotgun (WGS) entry which is preliminary data.</text>
</comment>
<feature type="compositionally biased region" description="Basic and acidic residues" evidence="1">
    <location>
        <begin position="181"/>
        <end position="196"/>
    </location>
</feature>
<evidence type="ECO:0000313" key="3">
    <source>
        <dbReference type="Proteomes" id="UP000826195"/>
    </source>
</evidence>
<evidence type="ECO:0000313" key="2">
    <source>
        <dbReference type="EMBL" id="KAH0561285.1"/>
    </source>
</evidence>
<feature type="region of interest" description="Disordered" evidence="1">
    <location>
        <begin position="129"/>
        <end position="161"/>
    </location>
</feature>
<sequence>MFSLVFWNSKKNSSVIETKDIKNDDERGPVARRGKNYFPIKIIKQSKFKNVLEKIDVDHTGTIIEKPKRKYLKKSKRTESKNKADLAVVESKSIFQIMPVPVEKPSNEIKTLPRKIEEKTIQQHITLVGSKKNEESGEHENDKILELSNNEDNNFAKTSKGKRKRVYMQLIDSEDDDSCDDDKTDKVEDNGIEKASKKNTQSAPRNLFKKIDNLDSNTDSESLPSCSTESLTDIIPNISTQNSTWPVVSAEYKNFLECYLRHVKSLYAQQQQDPTKVMTEMNVDPKVCRRQYKKEVMPGSKIFVGTTFLEHLTSKKMRRDPNEMTRSLLKKIIGEEELTNIATTKKNERNKLPQNTYNTVKGL</sequence>
<feature type="compositionally biased region" description="Basic and acidic residues" evidence="1">
    <location>
        <begin position="131"/>
        <end position="145"/>
    </location>
</feature>
<dbReference type="AlphaFoldDB" id="A0AAV7IYW6"/>
<name>A0AAV7IYW6_COTGL</name>